<feature type="transmembrane region" description="Helical" evidence="1">
    <location>
        <begin position="147"/>
        <end position="165"/>
    </location>
</feature>
<dbReference type="AlphaFoldDB" id="A0A921INS8"/>
<reference evidence="3" key="2">
    <citation type="submission" date="2021-09" db="EMBL/GenBank/DDBJ databases">
        <authorList>
            <person name="Gilroy R."/>
        </authorList>
    </citation>
    <scope>NUCLEOTIDE SEQUENCE</scope>
    <source>
        <strain evidence="3">ChiGjej2B2-7701</strain>
    </source>
</reference>
<feature type="transmembrane region" description="Helical" evidence="1">
    <location>
        <begin position="21"/>
        <end position="45"/>
    </location>
</feature>
<dbReference type="InterPro" id="IPR000326">
    <property type="entry name" value="PAP2/HPO"/>
</dbReference>
<keyword evidence="1" id="KW-1133">Transmembrane helix</keyword>
<feature type="transmembrane region" description="Helical" evidence="1">
    <location>
        <begin position="107"/>
        <end position="127"/>
    </location>
</feature>
<dbReference type="SUPFAM" id="SSF48317">
    <property type="entry name" value="Acid phosphatase/Vanadium-dependent haloperoxidase"/>
    <property type="match status" value="1"/>
</dbReference>
<sequence>MDRMGSGQEGAERAHGTVKKLAALLVENRVLVLVLVCLAVFMLLLAEVLEGELMRIDALARWLIVEHLRADWLTPLMEAFSALATPLVIVAMLLVIAAFAPGKRPGWCCALNVGLVALLNLGIKALVQRPRPEGINLVVEHGFSFPSGHSMAACAFFGLLVWLVWHYEDDRRRRILFSAVFSLIILMIGISRIYLGVHYASDVIGGFCASLIWLAFYTRIAVPLFLGPTPTRRKVERPAQGERS</sequence>
<dbReference type="Pfam" id="PF01569">
    <property type="entry name" value="PAP2"/>
    <property type="match status" value="1"/>
</dbReference>
<dbReference type="SMART" id="SM00014">
    <property type="entry name" value="acidPPc"/>
    <property type="match status" value="1"/>
</dbReference>
<dbReference type="PANTHER" id="PTHR14969">
    <property type="entry name" value="SPHINGOSINE-1-PHOSPHATE PHOSPHOHYDROLASE"/>
    <property type="match status" value="1"/>
</dbReference>
<accession>A0A921INS8</accession>
<evidence type="ECO:0000259" key="2">
    <source>
        <dbReference type="SMART" id="SM00014"/>
    </source>
</evidence>
<evidence type="ECO:0000313" key="4">
    <source>
        <dbReference type="Proteomes" id="UP000746751"/>
    </source>
</evidence>
<proteinExistence type="predicted"/>
<keyword evidence="1" id="KW-0812">Transmembrane</keyword>
<dbReference type="EMBL" id="DYVF01000019">
    <property type="protein sequence ID" value="HJG30201.1"/>
    <property type="molecule type" value="Genomic_DNA"/>
</dbReference>
<comment type="caution">
    <text evidence="3">The sequence shown here is derived from an EMBL/GenBank/DDBJ whole genome shotgun (WGS) entry which is preliminary data.</text>
</comment>
<dbReference type="Proteomes" id="UP000746751">
    <property type="component" value="Unassembled WGS sequence"/>
</dbReference>
<name>A0A921INS8_9ACTN</name>
<dbReference type="CDD" id="cd03392">
    <property type="entry name" value="PAP2_like_2"/>
    <property type="match status" value="1"/>
</dbReference>
<organism evidence="3 4">
    <name type="scientific">Collinsella ihumii</name>
    <dbReference type="NCBI Taxonomy" id="1720204"/>
    <lineage>
        <taxon>Bacteria</taxon>
        <taxon>Bacillati</taxon>
        <taxon>Actinomycetota</taxon>
        <taxon>Coriobacteriia</taxon>
        <taxon>Coriobacteriales</taxon>
        <taxon>Coriobacteriaceae</taxon>
        <taxon>Collinsella</taxon>
    </lineage>
</organism>
<dbReference type="PANTHER" id="PTHR14969:SF13">
    <property type="entry name" value="AT30094P"/>
    <property type="match status" value="1"/>
</dbReference>
<protein>
    <submittedName>
        <fullName evidence="3">Phosphatase PAP2 family protein</fullName>
    </submittedName>
</protein>
<feature type="transmembrane region" description="Helical" evidence="1">
    <location>
        <begin position="203"/>
        <end position="227"/>
    </location>
</feature>
<keyword evidence="1" id="KW-0472">Membrane</keyword>
<gene>
    <name evidence="3" type="ORF">K8U80_02265</name>
</gene>
<evidence type="ECO:0000313" key="3">
    <source>
        <dbReference type="EMBL" id="HJG30201.1"/>
    </source>
</evidence>
<feature type="transmembrane region" description="Helical" evidence="1">
    <location>
        <begin position="177"/>
        <end position="197"/>
    </location>
</feature>
<dbReference type="Gene3D" id="1.20.144.10">
    <property type="entry name" value="Phosphatidic acid phosphatase type 2/haloperoxidase"/>
    <property type="match status" value="2"/>
</dbReference>
<reference evidence="3" key="1">
    <citation type="journal article" date="2021" name="PeerJ">
        <title>Extensive microbial diversity within the chicken gut microbiome revealed by metagenomics and culture.</title>
        <authorList>
            <person name="Gilroy R."/>
            <person name="Ravi A."/>
            <person name="Getino M."/>
            <person name="Pursley I."/>
            <person name="Horton D.L."/>
            <person name="Alikhan N.F."/>
            <person name="Baker D."/>
            <person name="Gharbi K."/>
            <person name="Hall N."/>
            <person name="Watson M."/>
            <person name="Adriaenssens E.M."/>
            <person name="Foster-Nyarko E."/>
            <person name="Jarju S."/>
            <person name="Secka A."/>
            <person name="Antonio M."/>
            <person name="Oren A."/>
            <person name="Chaudhuri R.R."/>
            <person name="La Ragione R."/>
            <person name="Hildebrand F."/>
            <person name="Pallen M.J."/>
        </authorList>
    </citation>
    <scope>NUCLEOTIDE SEQUENCE</scope>
    <source>
        <strain evidence="3">ChiGjej2B2-7701</strain>
    </source>
</reference>
<feature type="transmembrane region" description="Helical" evidence="1">
    <location>
        <begin position="79"/>
        <end position="100"/>
    </location>
</feature>
<feature type="domain" description="Phosphatidic acid phosphatase type 2/haloperoxidase" evidence="2">
    <location>
        <begin position="108"/>
        <end position="218"/>
    </location>
</feature>
<dbReference type="InterPro" id="IPR036938">
    <property type="entry name" value="PAP2/HPO_sf"/>
</dbReference>
<evidence type="ECO:0000256" key="1">
    <source>
        <dbReference type="SAM" id="Phobius"/>
    </source>
</evidence>